<dbReference type="InterPro" id="IPR036388">
    <property type="entry name" value="WH-like_DNA-bd_sf"/>
</dbReference>
<evidence type="ECO:0000259" key="1">
    <source>
        <dbReference type="Pfam" id="PF01909"/>
    </source>
</evidence>
<protein>
    <recommendedName>
        <fullName evidence="1">Polymerase nucleotidyl transferase domain-containing protein</fullName>
    </recommendedName>
</protein>
<name>A0ABQ2MA04_9MICC</name>
<evidence type="ECO:0000313" key="2">
    <source>
        <dbReference type="EMBL" id="GGO49085.1"/>
    </source>
</evidence>
<dbReference type="Gene3D" id="3.30.460.10">
    <property type="entry name" value="Beta Polymerase, domain 2"/>
    <property type="match status" value="1"/>
</dbReference>
<dbReference type="SUPFAM" id="SSF81301">
    <property type="entry name" value="Nucleotidyltransferase"/>
    <property type="match status" value="1"/>
</dbReference>
<organism evidence="2 3">
    <name type="scientific">Citricoccus zhacaiensis</name>
    <dbReference type="NCBI Taxonomy" id="489142"/>
    <lineage>
        <taxon>Bacteria</taxon>
        <taxon>Bacillati</taxon>
        <taxon>Actinomycetota</taxon>
        <taxon>Actinomycetes</taxon>
        <taxon>Micrococcales</taxon>
        <taxon>Micrococcaceae</taxon>
        <taxon>Citricoccus</taxon>
    </lineage>
</organism>
<sequence>MHMRLQSPFATVTPTLDGDVLTALARADQWFTVPQLAGVIGKGSPDGIRKVLIRLAAEGLVELMSGGRSRLYRLNRDHLAAPALLELADLRTTLIRRLHDEMSAWTHPPPPVYAALFGSGARGTMTVESDLDLFLLRPDDAGDSWDDDVDSIKEAASRWTGNDVQVLEFAAEEARGNESAEPALQDVIHEGITVLGDRLAFRRLARG</sequence>
<comment type="caution">
    <text evidence="2">The sequence shown here is derived from an EMBL/GenBank/DDBJ whole genome shotgun (WGS) entry which is preliminary data.</text>
</comment>
<proteinExistence type="predicted"/>
<dbReference type="Pfam" id="PF01909">
    <property type="entry name" value="NTP_transf_2"/>
    <property type="match status" value="1"/>
</dbReference>
<dbReference type="SUPFAM" id="SSF46785">
    <property type="entry name" value="Winged helix' DNA-binding domain"/>
    <property type="match status" value="1"/>
</dbReference>
<accession>A0ABQ2MA04</accession>
<dbReference type="CDD" id="cd05403">
    <property type="entry name" value="NT_KNTase_like"/>
    <property type="match status" value="1"/>
</dbReference>
<feature type="domain" description="Polymerase nucleotidyl transferase" evidence="1">
    <location>
        <begin position="114"/>
        <end position="142"/>
    </location>
</feature>
<keyword evidence="3" id="KW-1185">Reference proteome</keyword>
<evidence type="ECO:0000313" key="3">
    <source>
        <dbReference type="Proteomes" id="UP000642509"/>
    </source>
</evidence>
<dbReference type="EMBL" id="BMLQ01000011">
    <property type="protein sequence ID" value="GGO49085.1"/>
    <property type="molecule type" value="Genomic_DNA"/>
</dbReference>
<dbReference type="InterPro" id="IPR043519">
    <property type="entry name" value="NT_sf"/>
</dbReference>
<dbReference type="InterPro" id="IPR002934">
    <property type="entry name" value="Polymerase_NTP_transf_dom"/>
</dbReference>
<dbReference type="InterPro" id="IPR036390">
    <property type="entry name" value="WH_DNA-bd_sf"/>
</dbReference>
<dbReference type="Proteomes" id="UP000642509">
    <property type="component" value="Unassembled WGS sequence"/>
</dbReference>
<reference evidence="3" key="1">
    <citation type="journal article" date="2019" name="Int. J. Syst. Evol. Microbiol.">
        <title>The Global Catalogue of Microorganisms (GCM) 10K type strain sequencing project: providing services to taxonomists for standard genome sequencing and annotation.</title>
        <authorList>
            <consortium name="The Broad Institute Genomics Platform"/>
            <consortium name="The Broad Institute Genome Sequencing Center for Infectious Disease"/>
            <person name="Wu L."/>
            <person name="Ma J."/>
        </authorList>
    </citation>
    <scope>NUCLEOTIDE SEQUENCE [LARGE SCALE GENOMIC DNA]</scope>
    <source>
        <strain evidence="3">CGMCC 1.7064</strain>
    </source>
</reference>
<gene>
    <name evidence="2" type="ORF">GCM10010977_30150</name>
</gene>
<dbReference type="Gene3D" id="1.10.10.10">
    <property type="entry name" value="Winged helix-like DNA-binding domain superfamily/Winged helix DNA-binding domain"/>
    <property type="match status" value="1"/>
</dbReference>